<reference evidence="3 4" key="1">
    <citation type="submission" date="2018-04" db="EMBL/GenBank/DDBJ databases">
        <title>Genomic Encyclopedia of Type Strains, Phase IV (KMG-IV): sequencing the most valuable type-strain genomes for metagenomic binning, comparative biology and taxonomic classification.</title>
        <authorList>
            <person name="Goeker M."/>
        </authorList>
    </citation>
    <scope>NUCLEOTIDE SEQUENCE [LARGE SCALE GENOMIC DNA]</scope>
    <source>
        <strain evidence="3 4">DSM 10065</strain>
    </source>
</reference>
<dbReference type="PANTHER" id="PTHR33376">
    <property type="match status" value="1"/>
</dbReference>
<dbReference type="OrthoDB" id="8688739at2"/>
<dbReference type="Proteomes" id="UP000246145">
    <property type="component" value="Unassembled WGS sequence"/>
</dbReference>
<protein>
    <submittedName>
        <fullName evidence="3">TRAP-type C4-dicarboxylate transport system substrate-binding protein</fullName>
    </submittedName>
</protein>
<dbReference type="SUPFAM" id="SSF53850">
    <property type="entry name" value="Periplasmic binding protein-like II"/>
    <property type="match status" value="1"/>
</dbReference>
<evidence type="ECO:0000256" key="1">
    <source>
        <dbReference type="ARBA" id="ARBA00022729"/>
    </source>
</evidence>
<name>A0A2U1CH21_9BURK</name>
<keyword evidence="4" id="KW-1185">Reference proteome</keyword>
<dbReference type="PANTHER" id="PTHR33376:SF15">
    <property type="entry name" value="BLL6794 PROTEIN"/>
    <property type="match status" value="1"/>
</dbReference>
<keyword evidence="1 2" id="KW-0732">Signal</keyword>
<feature type="signal peptide" evidence="2">
    <location>
        <begin position="1"/>
        <end position="22"/>
    </location>
</feature>
<organism evidence="3 4">
    <name type="scientific">Pusillimonas noertemannii</name>
    <dbReference type="NCBI Taxonomy" id="305977"/>
    <lineage>
        <taxon>Bacteria</taxon>
        <taxon>Pseudomonadati</taxon>
        <taxon>Pseudomonadota</taxon>
        <taxon>Betaproteobacteria</taxon>
        <taxon>Burkholderiales</taxon>
        <taxon>Alcaligenaceae</taxon>
        <taxon>Pusillimonas</taxon>
    </lineage>
</organism>
<dbReference type="EMBL" id="QEKO01000012">
    <property type="protein sequence ID" value="PVY60204.1"/>
    <property type="molecule type" value="Genomic_DNA"/>
</dbReference>
<evidence type="ECO:0000313" key="4">
    <source>
        <dbReference type="Proteomes" id="UP000246145"/>
    </source>
</evidence>
<dbReference type="Pfam" id="PF03480">
    <property type="entry name" value="DctP"/>
    <property type="match status" value="1"/>
</dbReference>
<feature type="chain" id="PRO_5015763058" evidence="2">
    <location>
        <begin position="23"/>
        <end position="351"/>
    </location>
</feature>
<sequence>MKTFYCLAAAALSLAMSATAHADTFRLRMGGGHTTGLTYVKVYDTFFADEVSKRVAERTDHKVRFIKAWGGSVAKVDGAIEAVQNGTLDIGLSPIGFEQSRAGLLNYSAYIPFTTPDPTVQAAVSNRMIKEVPALQESMKRYNSYVLGAMVSEAYGTATTFDWNTVEGLKGKRIALAGTNAPLFMAVDAVPVTLGIGEHYQAMQTGLADGSLFYMSGMEAFKLKEVAKYFNKSGFGSLSTLVAFMSLSTREKLPKEVVAIIDEVALEAAVKVGELSKQRDQDVEAKLKSEGITINTLPLEERRKWAEAVKDLPIRAAKELDGKGFPATEVFKTYIRFLKEAGYTFPVDYQL</sequence>
<dbReference type="Gene3D" id="3.40.190.170">
    <property type="entry name" value="Bacterial extracellular solute-binding protein, family 7"/>
    <property type="match status" value="1"/>
</dbReference>
<evidence type="ECO:0000256" key="2">
    <source>
        <dbReference type="SAM" id="SignalP"/>
    </source>
</evidence>
<dbReference type="RefSeq" id="WP_017524578.1">
    <property type="nucleotide sequence ID" value="NZ_JACCEX010000002.1"/>
</dbReference>
<proteinExistence type="predicted"/>
<dbReference type="InterPro" id="IPR038404">
    <property type="entry name" value="TRAP_DctP_sf"/>
</dbReference>
<dbReference type="AlphaFoldDB" id="A0A2U1CH21"/>
<comment type="caution">
    <text evidence="3">The sequence shown here is derived from an EMBL/GenBank/DDBJ whole genome shotgun (WGS) entry which is preliminary data.</text>
</comment>
<dbReference type="GO" id="GO:0055085">
    <property type="term" value="P:transmembrane transport"/>
    <property type="evidence" value="ECO:0007669"/>
    <property type="project" value="InterPro"/>
</dbReference>
<dbReference type="STRING" id="1231391.GCA_000308195_02224"/>
<evidence type="ECO:0000313" key="3">
    <source>
        <dbReference type="EMBL" id="PVY60204.1"/>
    </source>
</evidence>
<dbReference type="InterPro" id="IPR018389">
    <property type="entry name" value="DctP_fam"/>
</dbReference>
<dbReference type="NCBIfam" id="NF037995">
    <property type="entry name" value="TRAP_S1"/>
    <property type="match status" value="1"/>
</dbReference>
<accession>A0A2U1CH21</accession>
<gene>
    <name evidence="3" type="ORF">C7440_3918</name>
</gene>